<dbReference type="HOGENOM" id="CLU_1471139_0_0_7"/>
<dbReference type="PATRIC" id="fig|1429439.4.peg.5355"/>
<keyword evidence="2" id="KW-1185">Reference proteome</keyword>
<evidence type="ECO:0000313" key="1">
    <source>
        <dbReference type="EMBL" id="ETX03955.1"/>
    </source>
</evidence>
<dbReference type="Pfam" id="PF03060">
    <property type="entry name" value="NMO"/>
    <property type="match status" value="1"/>
</dbReference>
<reference evidence="1 2" key="1">
    <citation type="journal article" date="2014" name="Nature">
        <title>An environmental bacterial taxon with a large and distinct metabolic repertoire.</title>
        <authorList>
            <person name="Wilson M.C."/>
            <person name="Mori T."/>
            <person name="Ruckert C."/>
            <person name="Uria A.R."/>
            <person name="Helf M.J."/>
            <person name="Takada K."/>
            <person name="Gernert C."/>
            <person name="Steffens U.A."/>
            <person name="Heycke N."/>
            <person name="Schmitt S."/>
            <person name="Rinke C."/>
            <person name="Helfrich E.J."/>
            <person name="Brachmann A.O."/>
            <person name="Gurgui C."/>
            <person name="Wakimoto T."/>
            <person name="Kracht M."/>
            <person name="Crusemann M."/>
            <person name="Hentschel U."/>
            <person name="Abe I."/>
            <person name="Matsunaga S."/>
            <person name="Kalinowski J."/>
            <person name="Takeyama H."/>
            <person name="Piel J."/>
        </authorList>
    </citation>
    <scope>NUCLEOTIDE SEQUENCE [LARGE SCALE GENOMIC DNA]</scope>
    <source>
        <strain evidence="2">TSY2</strain>
    </source>
</reference>
<dbReference type="SUPFAM" id="SSF51412">
    <property type="entry name" value="Inosine monophosphate dehydrogenase (IMPDH)"/>
    <property type="match status" value="1"/>
</dbReference>
<dbReference type="AlphaFoldDB" id="W4M190"/>
<evidence type="ECO:0000313" key="2">
    <source>
        <dbReference type="Proteomes" id="UP000019140"/>
    </source>
</evidence>
<proteinExistence type="predicted"/>
<organism evidence="1 2">
    <name type="scientific">Candidatus Entotheonella gemina</name>
    <dbReference type="NCBI Taxonomy" id="1429439"/>
    <lineage>
        <taxon>Bacteria</taxon>
        <taxon>Pseudomonadati</taxon>
        <taxon>Nitrospinota/Tectimicrobiota group</taxon>
        <taxon>Candidatus Tectimicrobiota</taxon>
        <taxon>Candidatus Entotheonellia</taxon>
        <taxon>Candidatus Entotheonellales</taxon>
        <taxon>Candidatus Entotheonellaceae</taxon>
        <taxon>Candidatus Entotheonella</taxon>
    </lineage>
</organism>
<dbReference type="Gene3D" id="3.20.20.70">
    <property type="entry name" value="Aldolase class I"/>
    <property type="match status" value="1"/>
</dbReference>
<dbReference type="PANTHER" id="PTHR32332:SF20">
    <property type="entry name" value="2-NITROPROPANE DIOXYGENASE-LIKE PROTEIN"/>
    <property type="match status" value="1"/>
</dbReference>
<accession>W4M190</accession>
<sequence>TEGGGHVGWMASMPLVPMVVSAVAPLPVLAAGGIADGRGLAAALALGADGVLLGTRLLATEEAPIHPQYKEAIVRSSGHDTVLTEIPDIAAQQVWPGAMARALRNGFIERWAGQEWRLRQQADEVGTEIQRARQEGDVDNASLLIGQDAGLIDAVLPVHSVIEQMAAQASEIITTRLPRFVTE</sequence>
<dbReference type="InterPro" id="IPR013785">
    <property type="entry name" value="Aldolase_TIM"/>
</dbReference>
<protein>
    <submittedName>
        <fullName evidence="1">Uncharacterized protein</fullName>
    </submittedName>
</protein>
<feature type="non-terminal residue" evidence="1">
    <location>
        <position position="1"/>
    </location>
</feature>
<dbReference type="Proteomes" id="UP000019140">
    <property type="component" value="Unassembled WGS sequence"/>
</dbReference>
<name>W4M190_9BACT</name>
<dbReference type="EMBL" id="AZHX01001341">
    <property type="protein sequence ID" value="ETX03955.1"/>
    <property type="molecule type" value="Genomic_DNA"/>
</dbReference>
<comment type="caution">
    <text evidence="1">The sequence shown here is derived from an EMBL/GenBank/DDBJ whole genome shotgun (WGS) entry which is preliminary data.</text>
</comment>
<gene>
    <name evidence="1" type="ORF">ETSY2_31560</name>
</gene>
<dbReference type="PANTHER" id="PTHR32332">
    <property type="entry name" value="2-NITROPROPANE DIOXYGENASE"/>
    <property type="match status" value="1"/>
</dbReference>